<dbReference type="CDD" id="cd00093">
    <property type="entry name" value="HTH_XRE"/>
    <property type="match status" value="1"/>
</dbReference>
<dbReference type="SUPFAM" id="SSF47413">
    <property type="entry name" value="lambda repressor-like DNA-binding domains"/>
    <property type="match status" value="1"/>
</dbReference>
<reference evidence="2 3" key="1">
    <citation type="journal article" date="2015" name="Genome Announc.">
        <title>Expanding the biotechnology potential of lactobacilli through comparative genomics of 213 strains and associated genera.</title>
        <authorList>
            <person name="Sun Z."/>
            <person name="Harris H.M."/>
            <person name="McCann A."/>
            <person name="Guo C."/>
            <person name="Argimon S."/>
            <person name="Zhang W."/>
            <person name="Yang X."/>
            <person name="Jeffery I.B."/>
            <person name="Cooney J.C."/>
            <person name="Kagawa T.F."/>
            <person name="Liu W."/>
            <person name="Song Y."/>
            <person name="Salvetti E."/>
            <person name="Wrobel A."/>
            <person name="Rasinkangas P."/>
            <person name="Parkhill J."/>
            <person name="Rea M.C."/>
            <person name="O'Sullivan O."/>
            <person name="Ritari J."/>
            <person name="Douillard F.P."/>
            <person name="Paul Ross R."/>
            <person name="Yang R."/>
            <person name="Briner A.E."/>
            <person name="Felis G.E."/>
            <person name="de Vos W.M."/>
            <person name="Barrangou R."/>
            <person name="Klaenhammer T.R."/>
            <person name="Caufield P.W."/>
            <person name="Cui Y."/>
            <person name="Zhang H."/>
            <person name="O'Toole P.W."/>
        </authorList>
    </citation>
    <scope>NUCLEOTIDE SEQUENCE [LARGE SCALE GENOMIC DNA]</scope>
    <source>
        <strain evidence="2 3">ATCC 27304</strain>
    </source>
</reference>
<evidence type="ECO:0000313" key="3">
    <source>
        <dbReference type="Proteomes" id="UP000051727"/>
    </source>
</evidence>
<dbReference type="STRING" id="1618.IV36_GL001938"/>
<feature type="domain" description="HTH cro/C1-type" evidence="1">
    <location>
        <begin position="12"/>
        <end position="67"/>
    </location>
</feature>
<accession>A0A0R2G145</accession>
<dbReference type="InterPro" id="IPR010982">
    <property type="entry name" value="Lambda_DNA-bd_dom_sf"/>
</dbReference>
<dbReference type="AlphaFoldDB" id="A0A0R2G145"/>
<gene>
    <name evidence="2" type="ORF">IV36_GL001938</name>
</gene>
<dbReference type="GO" id="GO:0003677">
    <property type="term" value="F:DNA binding"/>
    <property type="evidence" value="ECO:0007669"/>
    <property type="project" value="InterPro"/>
</dbReference>
<dbReference type="Pfam" id="PF13443">
    <property type="entry name" value="HTH_26"/>
    <property type="match status" value="1"/>
</dbReference>
<evidence type="ECO:0000313" key="2">
    <source>
        <dbReference type="EMBL" id="KRN31130.1"/>
    </source>
</evidence>
<sequence>MNLNGESFGKGLRIKMAELDISTTKLSKITSVSRNTITNAKSGRTKMLQFETLNTLCKSLECTPNDLFK</sequence>
<evidence type="ECO:0000259" key="1">
    <source>
        <dbReference type="PROSITE" id="PS50943"/>
    </source>
</evidence>
<dbReference type="OrthoDB" id="9805309at2"/>
<dbReference type="InterPro" id="IPR001387">
    <property type="entry name" value="Cro/C1-type_HTH"/>
</dbReference>
<dbReference type="Gene3D" id="1.10.260.40">
    <property type="entry name" value="lambda repressor-like DNA-binding domains"/>
    <property type="match status" value="1"/>
</dbReference>
<dbReference type="Proteomes" id="UP000051727">
    <property type="component" value="Unassembled WGS sequence"/>
</dbReference>
<organism evidence="2 3">
    <name type="scientific">Liquorilactobacillus mali</name>
    <dbReference type="NCBI Taxonomy" id="1618"/>
    <lineage>
        <taxon>Bacteria</taxon>
        <taxon>Bacillati</taxon>
        <taxon>Bacillota</taxon>
        <taxon>Bacilli</taxon>
        <taxon>Lactobacillales</taxon>
        <taxon>Lactobacillaceae</taxon>
        <taxon>Liquorilactobacillus</taxon>
    </lineage>
</organism>
<proteinExistence type="predicted"/>
<dbReference type="PATRIC" id="fig|1618.3.peg.1977"/>
<name>A0A0R2G145_9LACO</name>
<protein>
    <recommendedName>
        <fullName evidence="1">HTH cro/C1-type domain-containing protein</fullName>
    </recommendedName>
</protein>
<dbReference type="RefSeq" id="WP_056990873.1">
    <property type="nucleotide sequence ID" value="NZ_JQAR01000005.1"/>
</dbReference>
<dbReference type="EMBL" id="JQAR01000005">
    <property type="protein sequence ID" value="KRN31130.1"/>
    <property type="molecule type" value="Genomic_DNA"/>
</dbReference>
<comment type="caution">
    <text evidence="2">The sequence shown here is derived from an EMBL/GenBank/DDBJ whole genome shotgun (WGS) entry which is preliminary data.</text>
</comment>
<dbReference type="PROSITE" id="PS50943">
    <property type="entry name" value="HTH_CROC1"/>
    <property type="match status" value="1"/>
</dbReference>